<accession>A0AAV3IXX2</accession>
<sequence length="119" mass="13620">MGSETKEPKETIVERVGIREPKLKEQLELVSEYTETAIDRIKLYAGLAEFPEAFNSIAVDVVLAMYRRKYHEGITSEGVDVMSVTFVNGLLSEYDREFSNYKKTLDQEDDSQNGKLVFM</sequence>
<dbReference type="InterPro" id="IPR021146">
    <property type="entry name" value="Phage_gp6-like_head-tail"/>
</dbReference>
<dbReference type="Proteomes" id="UP000014104">
    <property type="component" value="Unassembled WGS sequence"/>
</dbReference>
<keyword evidence="3" id="KW-1185">Reference proteome</keyword>
<evidence type="ECO:0000313" key="3">
    <source>
        <dbReference type="Proteomes" id="UP000014104"/>
    </source>
</evidence>
<dbReference type="EMBL" id="ASWL01000004">
    <property type="protein sequence ID" value="EOU20468.1"/>
    <property type="molecule type" value="Genomic_DNA"/>
</dbReference>
<evidence type="ECO:0000313" key="2">
    <source>
        <dbReference type="EMBL" id="EOU20468.1"/>
    </source>
</evidence>
<proteinExistence type="predicted"/>
<evidence type="ECO:0000313" key="4">
    <source>
        <dbReference type="Proteomes" id="UP000014107"/>
    </source>
</evidence>
<dbReference type="RefSeq" id="WP_016180827.1">
    <property type="nucleotide sequence ID" value="NZ_KE136365.1"/>
</dbReference>
<dbReference type="Pfam" id="PF05135">
    <property type="entry name" value="Phage_connect_1"/>
    <property type="match status" value="1"/>
</dbReference>
<protein>
    <recommendedName>
        <fullName evidence="5">Phage protein</fullName>
    </recommendedName>
</protein>
<reference evidence="1 3" key="1">
    <citation type="submission" date="2013-03" db="EMBL/GenBank/DDBJ databases">
        <title>The Genome Sequence of Enterococcus avium ATCC_14025 (Illumina only assembly).</title>
        <authorList>
            <consortium name="The Broad Institute Genomics Platform"/>
            <consortium name="The Broad Institute Genome Sequencing Center for Infectious Disease"/>
            <person name="Earl A."/>
            <person name="Russ C."/>
            <person name="Gilmore M."/>
            <person name="Surin D."/>
            <person name="Walker B."/>
            <person name="Young S."/>
            <person name="Zeng Q."/>
            <person name="Gargeya S."/>
            <person name="Fitzgerald M."/>
            <person name="Haas B."/>
            <person name="Abouelleil A."/>
            <person name="Allen A.W."/>
            <person name="Alvarado L."/>
            <person name="Arachchi H.M."/>
            <person name="Berlin A.M."/>
            <person name="Chapman S.B."/>
            <person name="Gainer-Dewar J."/>
            <person name="Goldberg J."/>
            <person name="Griggs A."/>
            <person name="Gujja S."/>
            <person name="Hansen M."/>
            <person name="Howarth C."/>
            <person name="Imamovic A."/>
            <person name="Ireland A."/>
            <person name="Larimer J."/>
            <person name="McCowan C."/>
            <person name="Murphy C."/>
            <person name="Pearson M."/>
            <person name="Poon T.W."/>
            <person name="Priest M."/>
            <person name="Roberts A."/>
            <person name="Saif S."/>
            <person name="Shea T."/>
            <person name="Sisk P."/>
            <person name="Sykes S."/>
            <person name="Wortman J."/>
            <person name="Nusbaum C."/>
            <person name="Birren B."/>
        </authorList>
    </citation>
    <scope>NUCLEOTIDE SEQUENCE [LARGE SCALE GENOMIC DNA]</scope>
    <source>
        <strain evidence="1 3">ATCC 14025</strain>
    </source>
</reference>
<dbReference type="AlphaFoldDB" id="A0AAV3IXX2"/>
<reference evidence="2 4" key="2">
    <citation type="submission" date="2013-03" db="EMBL/GenBank/DDBJ databases">
        <title>The Genome Sequence of Enterococcus avium ATCC_14025 (PacBio/Illumina hybrid assembly).</title>
        <authorList>
            <consortium name="The Broad Institute Genomics Platform"/>
            <consortium name="The Broad Institute Genome Sequencing Center for Infectious Disease"/>
            <person name="Earl A."/>
            <person name="Russ C."/>
            <person name="Gilmore M."/>
            <person name="Surin D."/>
            <person name="Walker B."/>
            <person name="Young S."/>
            <person name="Zeng Q."/>
            <person name="Gargeya S."/>
            <person name="Fitzgerald M."/>
            <person name="Haas B."/>
            <person name="Abouelleil A."/>
            <person name="Allen A.W."/>
            <person name="Alvarado L."/>
            <person name="Arachchi H.M."/>
            <person name="Berlin A.M."/>
            <person name="Chapman S.B."/>
            <person name="Gainer-Dewar J."/>
            <person name="Goldberg J."/>
            <person name="Griggs A."/>
            <person name="Gujja S."/>
            <person name="Hansen M."/>
            <person name="Howarth C."/>
            <person name="Imamovic A."/>
            <person name="Ireland A."/>
            <person name="Larimer J."/>
            <person name="McCowan C."/>
            <person name="Murphy C."/>
            <person name="Pearson M."/>
            <person name="Poon T.W."/>
            <person name="Priest M."/>
            <person name="Roberts A."/>
            <person name="Saif S."/>
            <person name="Shea T."/>
            <person name="Sisk P."/>
            <person name="Sykes S."/>
            <person name="Wortman J."/>
            <person name="Nusbaum C."/>
            <person name="Birren B."/>
        </authorList>
    </citation>
    <scope>NUCLEOTIDE SEQUENCE [LARGE SCALE GENOMIC DNA]</scope>
    <source>
        <strain evidence="2 4">ATCC 14025</strain>
    </source>
</reference>
<dbReference type="Proteomes" id="UP000014107">
    <property type="component" value="Unassembled WGS sequence"/>
</dbReference>
<gene>
    <name evidence="2" type="ORF">I570_02915</name>
    <name evidence="1" type="ORF">OMU_03016</name>
</gene>
<dbReference type="EMBL" id="AHYV01000032">
    <property type="protein sequence ID" value="EOT42093.1"/>
    <property type="molecule type" value="Genomic_DNA"/>
</dbReference>
<organism evidence="2 4">
    <name type="scientific">Enterococcus avium ATCC 14025</name>
    <dbReference type="NCBI Taxonomy" id="1140002"/>
    <lineage>
        <taxon>Bacteria</taxon>
        <taxon>Bacillati</taxon>
        <taxon>Bacillota</taxon>
        <taxon>Bacilli</taxon>
        <taxon>Lactobacillales</taxon>
        <taxon>Enterococcaceae</taxon>
        <taxon>Enterococcus</taxon>
    </lineage>
</organism>
<name>A0AAV3IXX2_ENTAV</name>
<evidence type="ECO:0008006" key="5">
    <source>
        <dbReference type="Google" id="ProtNLM"/>
    </source>
</evidence>
<evidence type="ECO:0000313" key="1">
    <source>
        <dbReference type="EMBL" id="EOT42093.1"/>
    </source>
</evidence>
<comment type="caution">
    <text evidence="2">The sequence shown here is derived from an EMBL/GenBank/DDBJ whole genome shotgun (WGS) entry which is preliminary data.</text>
</comment>